<evidence type="ECO:0000256" key="11">
    <source>
        <dbReference type="RuleBase" id="RU003357"/>
    </source>
</evidence>
<keyword evidence="7 11" id="KW-0798">TonB box</keyword>
<evidence type="ECO:0000313" key="16">
    <source>
        <dbReference type="EMBL" id="MBQ0935238.1"/>
    </source>
</evidence>
<keyword evidence="17" id="KW-1185">Reference proteome</keyword>
<evidence type="ECO:0000256" key="7">
    <source>
        <dbReference type="ARBA" id="ARBA00023077"/>
    </source>
</evidence>
<dbReference type="PANTHER" id="PTHR30069">
    <property type="entry name" value="TONB-DEPENDENT OUTER MEMBRANE RECEPTOR"/>
    <property type="match status" value="1"/>
</dbReference>
<keyword evidence="8 11" id="KW-0472">Membrane</keyword>
<evidence type="ECO:0000256" key="5">
    <source>
        <dbReference type="ARBA" id="ARBA00022692"/>
    </source>
</evidence>
<evidence type="ECO:0000259" key="15">
    <source>
        <dbReference type="Pfam" id="PF07715"/>
    </source>
</evidence>
<keyword evidence="4" id="KW-1134">Transmembrane beta strand</keyword>
<evidence type="ECO:0000256" key="6">
    <source>
        <dbReference type="ARBA" id="ARBA00022729"/>
    </source>
</evidence>
<evidence type="ECO:0000256" key="3">
    <source>
        <dbReference type="ARBA" id="ARBA00022448"/>
    </source>
</evidence>
<keyword evidence="10" id="KW-0998">Cell outer membrane</keyword>
<protein>
    <submittedName>
        <fullName evidence="16">TonB-dependent receptor</fullName>
    </submittedName>
</protein>
<feature type="domain" description="TonB-dependent receptor plug" evidence="15">
    <location>
        <begin position="58"/>
        <end position="138"/>
    </location>
</feature>
<evidence type="ECO:0000313" key="17">
    <source>
        <dbReference type="Proteomes" id="UP000672097"/>
    </source>
</evidence>
<dbReference type="InterPro" id="IPR012910">
    <property type="entry name" value="Plug_dom"/>
</dbReference>
<evidence type="ECO:0000256" key="4">
    <source>
        <dbReference type="ARBA" id="ARBA00022452"/>
    </source>
</evidence>
<feature type="domain" description="TonB-dependent receptor-like beta-barrel" evidence="14">
    <location>
        <begin position="292"/>
        <end position="689"/>
    </location>
</feature>
<comment type="similarity">
    <text evidence="2 11">Belongs to the TonB-dependent receptor family.</text>
</comment>
<organism evidence="16 17">
    <name type="scientific">Ideonella paludis</name>
    <dbReference type="NCBI Taxonomy" id="1233411"/>
    <lineage>
        <taxon>Bacteria</taxon>
        <taxon>Pseudomonadati</taxon>
        <taxon>Pseudomonadota</taxon>
        <taxon>Betaproteobacteria</taxon>
        <taxon>Burkholderiales</taxon>
        <taxon>Sphaerotilaceae</taxon>
        <taxon>Ideonella</taxon>
    </lineage>
</organism>
<evidence type="ECO:0000256" key="10">
    <source>
        <dbReference type="ARBA" id="ARBA00023237"/>
    </source>
</evidence>
<evidence type="ECO:0000256" key="1">
    <source>
        <dbReference type="ARBA" id="ARBA00004571"/>
    </source>
</evidence>
<evidence type="ECO:0000256" key="13">
    <source>
        <dbReference type="SAM" id="SignalP"/>
    </source>
</evidence>
<feature type="region of interest" description="Disordered" evidence="12">
    <location>
        <begin position="384"/>
        <end position="404"/>
    </location>
</feature>
<dbReference type="RefSeq" id="WP_210808034.1">
    <property type="nucleotide sequence ID" value="NZ_JAGQDG010000003.1"/>
</dbReference>
<proteinExistence type="inferred from homology"/>
<comment type="subcellular location">
    <subcellularLocation>
        <location evidence="1">Cell outer membrane</location>
        <topology evidence="1">Multi-pass membrane protein</topology>
    </subcellularLocation>
</comment>
<dbReference type="Gene3D" id="2.170.130.10">
    <property type="entry name" value="TonB-dependent receptor, plug domain"/>
    <property type="match status" value="1"/>
</dbReference>
<evidence type="ECO:0000259" key="14">
    <source>
        <dbReference type="Pfam" id="PF00593"/>
    </source>
</evidence>
<feature type="compositionally biased region" description="Basic and acidic residues" evidence="12">
    <location>
        <begin position="384"/>
        <end position="394"/>
    </location>
</feature>
<comment type="caution">
    <text evidence="16">The sequence shown here is derived from an EMBL/GenBank/DDBJ whole genome shotgun (WGS) entry which is preliminary data.</text>
</comment>
<keyword evidence="3" id="KW-0813">Transport</keyword>
<keyword evidence="6 13" id="KW-0732">Signal</keyword>
<evidence type="ECO:0000256" key="8">
    <source>
        <dbReference type="ARBA" id="ARBA00023136"/>
    </source>
</evidence>
<dbReference type="PANTHER" id="PTHR30069:SF29">
    <property type="entry name" value="HEMOGLOBIN AND HEMOGLOBIN-HAPTOGLOBIN-BINDING PROTEIN 1-RELATED"/>
    <property type="match status" value="1"/>
</dbReference>
<dbReference type="InterPro" id="IPR037066">
    <property type="entry name" value="Plug_dom_sf"/>
</dbReference>
<dbReference type="InterPro" id="IPR036942">
    <property type="entry name" value="Beta-barrel_TonB_sf"/>
</dbReference>
<evidence type="ECO:0000256" key="9">
    <source>
        <dbReference type="ARBA" id="ARBA00023170"/>
    </source>
</evidence>
<dbReference type="InterPro" id="IPR039426">
    <property type="entry name" value="TonB-dep_rcpt-like"/>
</dbReference>
<sequence>MKRTQRAIVWSRLCGCALLSPGLSVLAQTPATATAPAVERVEVRSSPEQQRRADIAGRQVVGRDELLSHGQSGLADALRRVPGLTVEGRGTGLEVKLGGLGQGYTQLMLNGDPVPRGFALESIPLDSIERIEIVRGGSVQTAQAIAGSINIVTRRAPALATRDVKLNAGAQQGRPLLSAGLNLGDRWGTAQWGLGLVLSHEDGVWPATYLQDRAEGAQSLVQRVRTDKRETSLDRAVSLNPRWSWKQEEVDGSQWQLSTDHSLRHSLTDDEVHDRRQAVLGAPPAQTVSDMDMHFKTTLWRGKLQAKRREADGASTEARLTTTWSRRLQHAQLLGRDITLRPVQDQVVDGQADDQSLILAVNHQRDLGAAHRLDVGAELEQARRRESRVQDGRELPLAPPPQDLDERYDAVVQRRALYLQDDWTVSPGTAAQWGLRLEQLNTDSSGNVFETVRQSHRLVGPLARVSIKPEGGWGVFKLGLTRGFKLPEPREVMPRRFTPIEVSATAPAMTGNPLLRPERALSVDASWQGGEAASHWVVAGALRRIDDVILDQLSYRPNDPNYPWLLERFNGGRAWSASVEVEWSGQRKQGLIDGQPLRWKTSLALYESRLEALADKPNPSIAGQAPWQFKLNATQTLAPTLTTTWGLQARGAAVADQFSERSLALNARYGLDLSLAWQPRPRQNWTLSVSRLGAPDDVATKTTRVTSPTGPVDYRTQETWSRAPRWRLGFESDF</sequence>
<dbReference type="Gene3D" id="2.40.170.20">
    <property type="entry name" value="TonB-dependent receptor, beta-barrel domain"/>
    <property type="match status" value="1"/>
</dbReference>
<dbReference type="Pfam" id="PF00593">
    <property type="entry name" value="TonB_dep_Rec_b-barrel"/>
    <property type="match status" value="1"/>
</dbReference>
<dbReference type="Proteomes" id="UP000672097">
    <property type="component" value="Unassembled WGS sequence"/>
</dbReference>
<keyword evidence="5" id="KW-0812">Transmembrane</keyword>
<evidence type="ECO:0000256" key="12">
    <source>
        <dbReference type="SAM" id="MobiDB-lite"/>
    </source>
</evidence>
<dbReference type="EMBL" id="JAGQDG010000003">
    <property type="protein sequence ID" value="MBQ0935238.1"/>
    <property type="molecule type" value="Genomic_DNA"/>
</dbReference>
<evidence type="ECO:0000256" key="2">
    <source>
        <dbReference type="ARBA" id="ARBA00009810"/>
    </source>
</evidence>
<dbReference type="Pfam" id="PF07715">
    <property type="entry name" value="Plug"/>
    <property type="match status" value="1"/>
</dbReference>
<feature type="chain" id="PRO_5045403153" evidence="13">
    <location>
        <begin position="28"/>
        <end position="734"/>
    </location>
</feature>
<reference evidence="16 17" key="1">
    <citation type="submission" date="2021-04" db="EMBL/GenBank/DDBJ databases">
        <title>The genome sequence of type strain Ideonella paludis KCTC 32238.</title>
        <authorList>
            <person name="Liu Y."/>
        </authorList>
    </citation>
    <scope>NUCLEOTIDE SEQUENCE [LARGE SCALE GENOMIC DNA]</scope>
    <source>
        <strain evidence="16 17">KCTC 32238</strain>
    </source>
</reference>
<name>A0ABS5DVR1_9BURK</name>
<dbReference type="SUPFAM" id="SSF56935">
    <property type="entry name" value="Porins"/>
    <property type="match status" value="1"/>
</dbReference>
<accession>A0ABS5DVR1</accession>
<dbReference type="InterPro" id="IPR000531">
    <property type="entry name" value="Beta-barrel_TonB"/>
</dbReference>
<feature type="signal peptide" evidence="13">
    <location>
        <begin position="1"/>
        <end position="27"/>
    </location>
</feature>
<gene>
    <name evidence="16" type="ORF">KAK11_07865</name>
</gene>
<keyword evidence="9 16" id="KW-0675">Receptor</keyword>